<dbReference type="EMBL" id="JAJNDC010000001">
    <property type="protein sequence ID" value="MCW9712681.1"/>
    <property type="molecule type" value="Genomic_DNA"/>
</dbReference>
<dbReference type="RefSeq" id="WP_265788805.1">
    <property type="nucleotide sequence ID" value="NZ_BAABRS010000001.1"/>
</dbReference>
<comment type="caution">
    <text evidence="1">The sequence shown here is derived from an EMBL/GenBank/DDBJ whole genome shotgun (WGS) entry which is preliminary data.</text>
</comment>
<protein>
    <submittedName>
        <fullName evidence="1">DUF6339 family protein</fullName>
    </submittedName>
</protein>
<keyword evidence="2" id="KW-1185">Reference proteome</keyword>
<proteinExistence type="predicted"/>
<evidence type="ECO:0000313" key="1">
    <source>
        <dbReference type="EMBL" id="MCW9712681.1"/>
    </source>
</evidence>
<organism evidence="1 2">
    <name type="scientific">Fodinibius salicampi</name>
    <dbReference type="NCBI Taxonomy" id="1920655"/>
    <lineage>
        <taxon>Bacteria</taxon>
        <taxon>Pseudomonadati</taxon>
        <taxon>Balneolota</taxon>
        <taxon>Balneolia</taxon>
        <taxon>Balneolales</taxon>
        <taxon>Balneolaceae</taxon>
        <taxon>Fodinibius</taxon>
    </lineage>
</organism>
<dbReference type="Pfam" id="PF19866">
    <property type="entry name" value="DUF6339"/>
    <property type="match status" value="1"/>
</dbReference>
<evidence type="ECO:0000313" key="2">
    <source>
        <dbReference type="Proteomes" id="UP001207337"/>
    </source>
</evidence>
<gene>
    <name evidence="1" type="ORF">LQ318_07170</name>
</gene>
<accession>A0ABT3PY26</accession>
<sequence>MKRLKAGAKEYIDDKFLLGDFSKIKFITNHLEQSDISFDIDKLKKEIYYAEREWEKNDPQMDAYIAPKLHSILDISRSQATDSGFWKYLTIVEFRKFVRHRWANADGKVSIDRYWGSKRRNALCRLWWAAELTERAGNFDLTIKLLSGSGQDQYEWFLMGSKFSNYPEVLEPIIETLIDEKRDVYRNVIENFNRLLTTVLLESLGKESIREILITLKKAYKEGKKPNISSLDIFATKSNTGT</sequence>
<reference evidence="1 2" key="1">
    <citation type="submission" date="2021-11" db="EMBL/GenBank/DDBJ databases">
        <title>Aliifidinibius sp. nov., a new bacterium isolated from saline soil.</title>
        <authorList>
            <person name="Galisteo C."/>
            <person name="De La Haba R."/>
            <person name="Sanchez-Porro C."/>
            <person name="Ventosa A."/>
        </authorList>
    </citation>
    <scope>NUCLEOTIDE SEQUENCE [LARGE SCALE GENOMIC DNA]</scope>
    <source>
        <strain evidence="1 2">KACC 190600</strain>
    </source>
</reference>
<dbReference type="Proteomes" id="UP001207337">
    <property type="component" value="Unassembled WGS sequence"/>
</dbReference>
<dbReference type="InterPro" id="IPR045920">
    <property type="entry name" value="DUF6339"/>
</dbReference>
<name>A0ABT3PY26_9BACT</name>